<proteinExistence type="predicted"/>
<reference evidence="2" key="1">
    <citation type="journal article" date="2023" name="G3 (Bethesda)">
        <title>Genome assembly and association tests identify interacting loci associated with vigor, precocity, and sex in interspecific pistachio rootstocks.</title>
        <authorList>
            <person name="Palmer W."/>
            <person name="Jacygrad E."/>
            <person name="Sagayaradj S."/>
            <person name="Cavanaugh K."/>
            <person name="Han R."/>
            <person name="Bertier L."/>
            <person name="Beede B."/>
            <person name="Kafkas S."/>
            <person name="Golino D."/>
            <person name="Preece J."/>
            <person name="Michelmore R."/>
        </authorList>
    </citation>
    <scope>NUCLEOTIDE SEQUENCE [LARGE SCALE GENOMIC DNA]</scope>
</reference>
<gene>
    <name evidence="1" type="ORF">Patl1_10735</name>
</gene>
<comment type="caution">
    <text evidence="1">The sequence shown here is derived from an EMBL/GenBank/DDBJ whole genome shotgun (WGS) entry which is preliminary data.</text>
</comment>
<evidence type="ECO:0000313" key="2">
    <source>
        <dbReference type="Proteomes" id="UP001164250"/>
    </source>
</evidence>
<dbReference type="EMBL" id="CM047908">
    <property type="protein sequence ID" value="KAJ0081219.1"/>
    <property type="molecule type" value="Genomic_DNA"/>
</dbReference>
<protein>
    <submittedName>
        <fullName evidence="1">Uncharacterized protein</fullName>
    </submittedName>
</protein>
<dbReference type="Proteomes" id="UP001164250">
    <property type="component" value="Chromosome 12"/>
</dbReference>
<sequence>MSERNDCHSAKVYNGKEVRKKQDDGISKGSWQIPNEVTKLRKKQDDGISKDHLTSVPSTNITIEKAFAPTALSAPAVNTGGHDATTLRTLGPGSSSTLDLIKKKLQDSGTPVTSLAATVASGIVASELNGFKACESEDEDNGPSKEECIAKFKEMLKERGVAPFSKWEKELRKIVFDPRFKFAESKDFEYFV</sequence>
<organism evidence="1 2">
    <name type="scientific">Pistacia atlantica</name>
    <dbReference type="NCBI Taxonomy" id="434234"/>
    <lineage>
        <taxon>Eukaryota</taxon>
        <taxon>Viridiplantae</taxon>
        <taxon>Streptophyta</taxon>
        <taxon>Embryophyta</taxon>
        <taxon>Tracheophyta</taxon>
        <taxon>Spermatophyta</taxon>
        <taxon>Magnoliopsida</taxon>
        <taxon>eudicotyledons</taxon>
        <taxon>Gunneridae</taxon>
        <taxon>Pentapetalae</taxon>
        <taxon>rosids</taxon>
        <taxon>malvids</taxon>
        <taxon>Sapindales</taxon>
        <taxon>Anacardiaceae</taxon>
        <taxon>Pistacia</taxon>
    </lineage>
</organism>
<name>A0ACC1A1P4_9ROSI</name>
<keyword evidence="2" id="KW-1185">Reference proteome</keyword>
<evidence type="ECO:0000313" key="1">
    <source>
        <dbReference type="EMBL" id="KAJ0081219.1"/>
    </source>
</evidence>
<accession>A0ACC1A1P4</accession>